<dbReference type="RefSeq" id="WP_090207159.1">
    <property type="nucleotide sequence ID" value="NZ_FOFO01000017.1"/>
</dbReference>
<keyword evidence="8" id="KW-0966">Cell projection</keyword>
<accession>A0A1H9DEA5</accession>
<evidence type="ECO:0000259" key="6">
    <source>
        <dbReference type="Pfam" id="PF13860"/>
    </source>
</evidence>
<evidence type="ECO:0000259" key="7">
    <source>
        <dbReference type="Pfam" id="PF13861"/>
    </source>
</evidence>
<evidence type="ECO:0000256" key="5">
    <source>
        <dbReference type="RuleBase" id="RU362076"/>
    </source>
</evidence>
<dbReference type="Pfam" id="PF13861">
    <property type="entry name" value="FLgD_tudor"/>
    <property type="match status" value="1"/>
</dbReference>
<evidence type="ECO:0000313" key="9">
    <source>
        <dbReference type="Proteomes" id="UP000199496"/>
    </source>
</evidence>
<feature type="domain" description="FlgD/Vpr Ig-like" evidence="6">
    <location>
        <begin position="109"/>
        <end position="177"/>
    </location>
</feature>
<proteinExistence type="inferred from homology"/>
<dbReference type="Gene3D" id="2.60.40.4070">
    <property type="match status" value="1"/>
</dbReference>
<evidence type="ECO:0000256" key="1">
    <source>
        <dbReference type="ARBA" id="ARBA00010577"/>
    </source>
</evidence>
<feature type="domain" description="FlgD Tudor-like" evidence="7">
    <location>
        <begin position="85"/>
        <end position="222"/>
    </location>
</feature>
<dbReference type="GO" id="GO:0044781">
    <property type="term" value="P:bacterial-type flagellum organization"/>
    <property type="evidence" value="ECO:0007669"/>
    <property type="project" value="UniProtKB-UniRule"/>
</dbReference>
<dbReference type="Gene3D" id="2.30.30.910">
    <property type="match status" value="1"/>
</dbReference>
<evidence type="ECO:0000256" key="3">
    <source>
        <dbReference type="ARBA" id="ARBA00022795"/>
    </source>
</evidence>
<comment type="similarity">
    <text evidence="1 5">Belongs to the FlgD family.</text>
</comment>
<dbReference type="InterPro" id="IPR025963">
    <property type="entry name" value="FLgD_Tudor"/>
</dbReference>
<dbReference type="STRING" id="867345.SAMN05421693_11739"/>
<reference evidence="8 9" key="1">
    <citation type="submission" date="2016-10" db="EMBL/GenBank/DDBJ databases">
        <authorList>
            <person name="de Groot N.N."/>
        </authorList>
    </citation>
    <scope>NUCLEOTIDE SEQUENCE [LARGE SCALE GENOMIC DNA]</scope>
    <source>
        <strain evidence="8 9">B7-7</strain>
    </source>
</reference>
<keyword evidence="3 5" id="KW-1005">Bacterial flagellum biogenesis</keyword>
<evidence type="ECO:0000313" key="8">
    <source>
        <dbReference type="EMBL" id="SEQ11794.1"/>
    </source>
</evidence>
<protein>
    <recommendedName>
        <fullName evidence="2 5">Basal-body rod modification protein FlgD</fullName>
    </recommendedName>
</protein>
<keyword evidence="9" id="KW-1185">Reference proteome</keyword>
<evidence type="ECO:0000256" key="2">
    <source>
        <dbReference type="ARBA" id="ARBA00016013"/>
    </source>
</evidence>
<sequence length="225" mass="24168">MSAIDFSTLQSLGLTGAESDKDRKRDELGQAEFFELMIAQLNNQDPFEPMESGAFLGQIAQFGTVNGINELKKSFDGIASAMQSSQTLQAASLVDREVLVPVDMAVLQEESEIRGGVDLPKSVNNLTVGVYNEAGQLVRQINMGAQSSGLKTFHWDGIKDDGEPAVPGIYEFRAQAQLDGASAPPQVLLNARVDSVRLGQGPNSPVMLSIDGFGEIELAKVRRIG</sequence>
<dbReference type="Pfam" id="PF03963">
    <property type="entry name" value="FlgD"/>
    <property type="match status" value="1"/>
</dbReference>
<dbReference type="EMBL" id="FOFO01000017">
    <property type="protein sequence ID" value="SEQ11794.1"/>
    <property type="molecule type" value="Genomic_DNA"/>
</dbReference>
<dbReference type="OrthoDB" id="9785233at2"/>
<name>A0A1H9DEA5_9GAMM</name>
<dbReference type="Pfam" id="PF13860">
    <property type="entry name" value="FlgD_ig"/>
    <property type="match status" value="1"/>
</dbReference>
<dbReference type="InterPro" id="IPR025965">
    <property type="entry name" value="FlgD/Vpr_Ig-like"/>
</dbReference>
<keyword evidence="8" id="KW-0282">Flagellum</keyword>
<gene>
    <name evidence="8" type="ORF">SAMN05421693_11739</name>
</gene>
<dbReference type="Proteomes" id="UP000199496">
    <property type="component" value="Unassembled WGS sequence"/>
</dbReference>
<dbReference type="AlphaFoldDB" id="A0A1H9DEA5"/>
<comment type="function">
    <text evidence="4 5">Required for flagellar hook formation. May act as a scaffolding protein.</text>
</comment>
<evidence type="ECO:0000256" key="4">
    <source>
        <dbReference type="ARBA" id="ARBA00024746"/>
    </source>
</evidence>
<dbReference type="InterPro" id="IPR005648">
    <property type="entry name" value="FlgD"/>
</dbReference>
<organism evidence="8 9">
    <name type="scientific">Ectothiorhodospira magna</name>
    <dbReference type="NCBI Taxonomy" id="867345"/>
    <lineage>
        <taxon>Bacteria</taxon>
        <taxon>Pseudomonadati</taxon>
        <taxon>Pseudomonadota</taxon>
        <taxon>Gammaproteobacteria</taxon>
        <taxon>Chromatiales</taxon>
        <taxon>Ectothiorhodospiraceae</taxon>
        <taxon>Ectothiorhodospira</taxon>
    </lineage>
</organism>
<keyword evidence="8" id="KW-0969">Cilium</keyword>